<reference evidence="2" key="1">
    <citation type="submission" date="2023-02" db="EMBL/GenBank/DDBJ databases">
        <title>Colletotrichum kahawae CIFC_Que2 genome sequencing and assembly.</title>
        <authorList>
            <person name="Baroncelli R."/>
        </authorList>
    </citation>
    <scope>NUCLEOTIDE SEQUENCE</scope>
    <source>
        <strain evidence="2">CIFC_Que2</strain>
    </source>
</reference>
<organism evidence="2 3">
    <name type="scientific">Colletotrichum kahawae</name>
    <name type="common">Coffee berry disease fungus</name>
    <dbReference type="NCBI Taxonomy" id="34407"/>
    <lineage>
        <taxon>Eukaryota</taxon>
        <taxon>Fungi</taxon>
        <taxon>Dikarya</taxon>
        <taxon>Ascomycota</taxon>
        <taxon>Pezizomycotina</taxon>
        <taxon>Sordariomycetes</taxon>
        <taxon>Hypocreomycetidae</taxon>
        <taxon>Glomerellales</taxon>
        <taxon>Glomerellaceae</taxon>
        <taxon>Colletotrichum</taxon>
        <taxon>Colletotrichum gloeosporioides species complex</taxon>
    </lineage>
</organism>
<proteinExistence type="predicted"/>
<evidence type="ECO:0000313" key="2">
    <source>
        <dbReference type="EMBL" id="KAK2732256.1"/>
    </source>
</evidence>
<protein>
    <submittedName>
        <fullName evidence="2">Uncharacterized protein</fullName>
    </submittedName>
</protein>
<sequence length="37" mass="4267">MFHETTTQTLIHQPTTCRSLMGTESGPTMRLNQFRTI</sequence>
<comment type="caution">
    <text evidence="2">The sequence shown here is derived from an EMBL/GenBank/DDBJ whole genome shotgun (WGS) entry which is preliminary data.</text>
</comment>
<evidence type="ECO:0000256" key="1">
    <source>
        <dbReference type="SAM" id="MobiDB-lite"/>
    </source>
</evidence>
<feature type="region of interest" description="Disordered" evidence="1">
    <location>
        <begin position="18"/>
        <end position="37"/>
    </location>
</feature>
<dbReference type="EMBL" id="VYYT01000554">
    <property type="protein sequence ID" value="KAK2732256.1"/>
    <property type="molecule type" value="Genomic_DNA"/>
</dbReference>
<evidence type="ECO:0000313" key="3">
    <source>
        <dbReference type="Proteomes" id="UP001281614"/>
    </source>
</evidence>
<dbReference type="AlphaFoldDB" id="A0AAE0CZB5"/>
<gene>
    <name evidence="2" type="ORF">CKAH01_02202</name>
</gene>
<dbReference type="Proteomes" id="UP001281614">
    <property type="component" value="Unassembled WGS sequence"/>
</dbReference>
<name>A0AAE0CZB5_COLKA</name>
<accession>A0AAE0CZB5</accession>
<keyword evidence="3" id="KW-1185">Reference proteome</keyword>